<evidence type="ECO:0000259" key="1">
    <source>
        <dbReference type="PROSITE" id="PS51159"/>
    </source>
</evidence>
<protein>
    <recommendedName>
        <fullName evidence="1">CBM21 domain-containing protein</fullName>
    </recommendedName>
</protein>
<accession>A0A7R9M8H8</accession>
<dbReference type="PANTHER" id="PTHR12307">
    <property type="entry name" value="PROTEIN PHOSPHATASE 1 REGULATORY SUBUNIT"/>
    <property type="match status" value="1"/>
</dbReference>
<dbReference type="OrthoDB" id="8942186at2759"/>
<dbReference type="EMBL" id="OC924550">
    <property type="protein sequence ID" value="CAD7655582.1"/>
    <property type="molecule type" value="Genomic_DNA"/>
</dbReference>
<dbReference type="Gene3D" id="2.60.40.2440">
    <property type="entry name" value="Carbohydrate binding type-21 domain"/>
    <property type="match status" value="1"/>
</dbReference>
<organism evidence="2">
    <name type="scientific">Oppiella nova</name>
    <dbReference type="NCBI Taxonomy" id="334625"/>
    <lineage>
        <taxon>Eukaryota</taxon>
        <taxon>Metazoa</taxon>
        <taxon>Ecdysozoa</taxon>
        <taxon>Arthropoda</taxon>
        <taxon>Chelicerata</taxon>
        <taxon>Arachnida</taxon>
        <taxon>Acari</taxon>
        <taxon>Acariformes</taxon>
        <taxon>Sarcoptiformes</taxon>
        <taxon>Oribatida</taxon>
        <taxon>Brachypylina</taxon>
        <taxon>Oppioidea</taxon>
        <taxon>Oppiidae</taxon>
        <taxon>Oppiella</taxon>
    </lineage>
</organism>
<dbReference type="EMBL" id="CAJPVJ010009725">
    <property type="protein sequence ID" value="CAG2172769.1"/>
    <property type="molecule type" value="Genomic_DNA"/>
</dbReference>
<dbReference type="InterPro" id="IPR005036">
    <property type="entry name" value="CBM21_dom"/>
</dbReference>
<keyword evidence="3" id="KW-1185">Reference proteome</keyword>
<dbReference type="Proteomes" id="UP000728032">
    <property type="component" value="Unassembled WGS sequence"/>
</dbReference>
<gene>
    <name evidence="2" type="ORF">ONB1V03_LOCUS12225</name>
</gene>
<dbReference type="PANTHER" id="PTHR12307:SF36">
    <property type="entry name" value="GLYCOGEN-BINDING SUBUNIT 76A"/>
    <property type="match status" value="1"/>
</dbReference>
<name>A0A7R9M8H8_9ACAR</name>
<reference evidence="2" key="1">
    <citation type="submission" date="2020-11" db="EMBL/GenBank/DDBJ databases">
        <authorList>
            <person name="Tran Van P."/>
        </authorList>
    </citation>
    <scope>NUCLEOTIDE SEQUENCE</scope>
</reference>
<dbReference type="AlphaFoldDB" id="A0A7R9M8H8"/>
<dbReference type="GO" id="GO:0000164">
    <property type="term" value="C:protein phosphatase type 1 complex"/>
    <property type="evidence" value="ECO:0007669"/>
    <property type="project" value="TreeGrafter"/>
</dbReference>
<evidence type="ECO:0000313" key="2">
    <source>
        <dbReference type="EMBL" id="CAD7655582.1"/>
    </source>
</evidence>
<dbReference type="InterPro" id="IPR050782">
    <property type="entry name" value="PP1_regulatory_subunit_3"/>
</dbReference>
<dbReference type="PROSITE" id="PS51159">
    <property type="entry name" value="CBM21"/>
    <property type="match status" value="1"/>
</dbReference>
<proteinExistence type="predicted"/>
<dbReference type="GO" id="GO:0005979">
    <property type="term" value="P:regulation of glycogen biosynthetic process"/>
    <property type="evidence" value="ECO:0007669"/>
    <property type="project" value="TreeGrafter"/>
</dbReference>
<feature type="domain" description="CBM21" evidence="1">
    <location>
        <begin position="184"/>
        <end position="308"/>
    </location>
</feature>
<dbReference type="Pfam" id="PF03370">
    <property type="entry name" value="CBM_21"/>
    <property type="match status" value="1"/>
</dbReference>
<dbReference type="GO" id="GO:2001069">
    <property type="term" value="F:glycogen binding"/>
    <property type="evidence" value="ECO:0007669"/>
    <property type="project" value="TreeGrafter"/>
</dbReference>
<dbReference type="InterPro" id="IPR038175">
    <property type="entry name" value="CBM21_dom_sf"/>
</dbReference>
<sequence>MTLCPKPHEGYGFQTPRAPRVNTRAHNYQLFICGAEHESAAAWLAAATNACANTGPGGKKLEERQPQTVQPLGYKNDRRIRRTSILRQCPPNMYAELDPSAPTSPTEKKNVRFADSMGGQLESIKYFAISPQPVRRRHSTIAAPTFLYNQLYNKAPVVEDYANGRKCSLIPANFGNPSLRADFNARVERLSVSLHSVSTADTTIYGIIAVRNHSFIKRVYVRYTRNDWRTYVEVVANYMLGSHEGHADKFSFAIYSKPQEFVAALRAPATPTAPVPPFHPRLYFAVRYQTGDGREFWDNNDGANYCLNFLVTDYVCNLNTRPGA</sequence>
<dbReference type="GO" id="GO:0008157">
    <property type="term" value="F:protein phosphatase 1 binding"/>
    <property type="evidence" value="ECO:0007669"/>
    <property type="project" value="TreeGrafter"/>
</dbReference>
<evidence type="ECO:0000313" key="3">
    <source>
        <dbReference type="Proteomes" id="UP000728032"/>
    </source>
</evidence>